<feature type="transmembrane region" description="Helical" evidence="7">
    <location>
        <begin position="177"/>
        <end position="199"/>
    </location>
</feature>
<feature type="transmembrane region" description="Helical" evidence="7">
    <location>
        <begin position="286"/>
        <end position="308"/>
    </location>
</feature>
<dbReference type="AlphaFoldDB" id="A0A2V4N212"/>
<comment type="similarity">
    <text evidence="2">Belongs to the complex I subunit 4 family.</text>
</comment>
<evidence type="ECO:0000256" key="1">
    <source>
        <dbReference type="ARBA" id="ARBA00004127"/>
    </source>
</evidence>
<dbReference type="RefSeq" id="WP_110670428.1">
    <property type="nucleotide sequence ID" value="NZ_PYBW01000053.1"/>
</dbReference>
<accession>A0A2V4N212</accession>
<evidence type="ECO:0000313" key="9">
    <source>
        <dbReference type="EMBL" id="PYC77980.1"/>
    </source>
</evidence>
<evidence type="ECO:0000256" key="4">
    <source>
        <dbReference type="ARBA" id="ARBA00022989"/>
    </source>
</evidence>
<dbReference type="GO" id="GO:0012505">
    <property type="term" value="C:endomembrane system"/>
    <property type="evidence" value="ECO:0007669"/>
    <property type="project" value="UniProtKB-SubCell"/>
</dbReference>
<dbReference type="GO" id="GO:0016020">
    <property type="term" value="C:membrane"/>
    <property type="evidence" value="ECO:0007669"/>
    <property type="project" value="UniProtKB-SubCell"/>
</dbReference>
<feature type="transmembrane region" description="Helical" evidence="7">
    <location>
        <begin position="320"/>
        <end position="342"/>
    </location>
</feature>
<dbReference type="Pfam" id="PF00361">
    <property type="entry name" value="Proton_antipo_M"/>
    <property type="match status" value="1"/>
</dbReference>
<dbReference type="InterPro" id="IPR010227">
    <property type="entry name" value="NADH_Q_OxRdtase_chainM/4"/>
</dbReference>
<dbReference type="GO" id="GO:0048039">
    <property type="term" value="F:ubiquinone binding"/>
    <property type="evidence" value="ECO:0007669"/>
    <property type="project" value="TreeGrafter"/>
</dbReference>
<comment type="caution">
    <text evidence="9">The sequence shown here is derived from an EMBL/GenBank/DDBJ whole genome shotgun (WGS) entry which is preliminary data.</text>
</comment>
<dbReference type="GO" id="GO:0008137">
    <property type="term" value="F:NADH dehydrogenase (ubiquinone) activity"/>
    <property type="evidence" value="ECO:0007669"/>
    <property type="project" value="InterPro"/>
</dbReference>
<dbReference type="NCBIfam" id="TIGR01972">
    <property type="entry name" value="NDH_I_M"/>
    <property type="match status" value="1"/>
</dbReference>
<dbReference type="PANTHER" id="PTHR43507:SF1">
    <property type="entry name" value="NADH-UBIQUINONE OXIDOREDUCTASE CHAIN 4"/>
    <property type="match status" value="1"/>
</dbReference>
<name>A0A2V4N212_9ACTN</name>
<dbReference type="PANTHER" id="PTHR43507">
    <property type="entry name" value="NADH-UBIQUINONE OXIDOREDUCTASE CHAIN 4"/>
    <property type="match status" value="1"/>
</dbReference>
<feature type="domain" description="NADH:quinone oxidoreductase/Mrp antiporter transmembrane" evidence="8">
    <location>
        <begin position="143"/>
        <end position="430"/>
    </location>
</feature>
<dbReference type="InterPro" id="IPR003918">
    <property type="entry name" value="NADH_UbQ_OxRdtase"/>
</dbReference>
<protein>
    <submittedName>
        <fullName evidence="9">NADH-quinone oxidoreductase subunit M</fullName>
    </submittedName>
</protein>
<feature type="transmembrane region" description="Helical" evidence="7">
    <location>
        <begin position="436"/>
        <end position="459"/>
    </location>
</feature>
<organism evidence="9 10">
    <name type="scientific">Streptomyces tateyamensis</name>
    <dbReference type="NCBI Taxonomy" id="565073"/>
    <lineage>
        <taxon>Bacteria</taxon>
        <taxon>Bacillati</taxon>
        <taxon>Actinomycetota</taxon>
        <taxon>Actinomycetes</taxon>
        <taxon>Kitasatosporales</taxon>
        <taxon>Streptomycetaceae</taxon>
        <taxon>Streptomyces</taxon>
    </lineage>
</organism>
<keyword evidence="10" id="KW-1185">Reference proteome</keyword>
<proteinExistence type="inferred from homology"/>
<dbReference type="EMBL" id="PYBW01000053">
    <property type="protein sequence ID" value="PYC77980.1"/>
    <property type="molecule type" value="Genomic_DNA"/>
</dbReference>
<feature type="transmembrane region" description="Helical" evidence="7">
    <location>
        <begin position="480"/>
        <end position="502"/>
    </location>
</feature>
<dbReference type="GO" id="GO:0015990">
    <property type="term" value="P:electron transport coupled proton transport"/>
    <property type="evidence" value="ECO:0007669"/>
    <property type="project" value="TreeGrafter"/>
</dbReference>
<feature type="transmembrane region" description="Helical" evidence="7">
    <location>
        <begin position="146"/>
        <end position="165"/>
    </location>
</feature>
<feature type="transmembrane region" description="Helical" evidence="7">
    <location>
        <begin position="348"/>
        <end position="368"/>
    </location>
</feature>
<dbReference type="GO" id="GO:0003954">
    <property type="term" value="F:NADH dehydrogenase activity"/>
    <property type="evidence" value="ECO:0007669"/>
    <property type="project" value="TreeGrafter"/>
</dbReference>
<gene>
    <name evidence="9" type="ORF">C7C46_16660</name>
</gene>
<evidence type="ECO:0000256" key="7">
    <source>
        <dbReference type="SAM" id="Phobius"/>
    </source>
</evidence>
<evidence type="ECO:0000256" key="3">
    <source>
        <dbReference type="ARBA" id="ARBA00022692"/>
    </source>
</evidence>
<feature type="transmembrane region" description="Helical" evidence="7">
    <location>
        <begin position="90"/>
        <end position="109"/>
    </location>
</feature>
<evidence type="ECO:0000256" key="5">
    <source>
        <dbReference type="ARBA" id="ARBA00023136"/>
    </source>
</evidence>
<evidence type="ECO:0000256" key="2">
    <source>
        <dbReference type="ARBA" id="ARBA00009025"/>
    </source>
</evidence>
<sequence length="518" mass="53284">MNALLIALLALPLLGAAATLAPGLFGADPTARGRRALRFNAVLTGLVLALAVALAAGFDHAHPGRMQGGVDVSWIPALGVRFHLGVDGVSLPLVVLTALLSFLCALYSTKRPPDGEGTPSALSFTGLFLLLEVGMLATFLVLDLLLFFLAFEIVLVPMYFLIARWGSGARTASAFRFILYTLLGSAVMLLGFLLIGLHAGTFDMTELAARHGSGLSHSTQLLAALAIGLGLLVKAPAWPLHSWLPDAHTSAPTVGSVLLAGVLLKMGTYGLVRVLLPIVPDGTATFAPYLGALAAVGIVYGSLACLALARAGRGGDLKRLIAFSSVGHMGFVLLGIASLTPVGLNGALFANIAHGLITGLLFFVVGALKDRYGTADLDTLAGASGAALYGRAPRLGALLAFGAVASLGLPGLAGFWGELLAMFGAFQPGAGLHRPAFLVFMALAGLGTLLTAAYLLVVVRRVCMGDPAQPAAVQVAELRGYEAVSWTPLAVLTVVAGLWPALLLTLSDPVVKQLLAVG</sequence>
<feature type="transmembrane region" description="Helical" evidence="7">
    <location>
        <begin position="36"/>
        <end position="56"/>
    </location>
</feature>
<comment type="subcellular location">
    <subcellularLocation>
        <location evidence="1">Endomembrane system</location>
        <topology evidence="1">Multi-pass membrane protein</topology>
    </subcellularLocation>
    <subcellularLocation>
        <location evidence="6">Membrane</location>
        <topology evidence="6">Multi-pass membrane protein</topology>
    </subcellularLocation>
</comment>
<dbReference type="PRINTS" id="PR01437">
    <property type="entry name" value="NUOXDRDTASE4"/>
</dbReference>
<evidence type="ECO:0000256" key="6">
    <source>
        <dbReference type="RuleBase" id="RU000320"/>
    </source>
</evidence>
<reference evidence="9 10" key="1">
    <citation type="submission" date="2018-03" db="EMBL/GenBank/DDBJ databases">
        <title>Bioinformatic expansion and discovery of thiopeptide antibiotics.</title>
        <authorList>
            <person name="Schwalen C.J."/>
            <person name="Hudson G.A."/>
            <person name="Mitchell D.A."/>
        </authorList>
    </citation>
    <scope>NUCLEOTIDE SEQUENCE [LARGE SCALE GENOMIC DNA]</scope>
    <source>
        <strain evidence="9 10">ATCC 21389</strain>
    </source>
</reference>
<dbReference type="Proteomes" id="UP000248039">
    <property type="component" value="Unassembled WGS sequence"/>
</dbReference>
<dbReference type="GO" id="GO:0042773">
    <property type="term" value="P:ATP synthesis coupled electron transport"/>
    <property type="evidence" value="ECO:0007669"/>
    <property type="project" value="InterPro"/>
</dbReference>
<feature type="transmembrane region" description="Helical" evidence="7">
    <location>
        <begin position="395"/>
        <end position="416"/>
    </location>
</feature>
<feature type="transmembrane region" description="Helical" evidence="7">
    <location>
        <begin position="257"/>
        <end position="280"/>
    </location>
</feature>
<keyword evidence="4 7" id="KW-1133">Transmembrane helix</keyword>
<keyword evidence="3 6" id="KW-0812">Transmembrane</keyword>
<evidence type="ECO:0000259" key="8">
    <source>
        <dbReference type="Pfam" id="PF00361"/>
    </source>
</evidence>
<dbReference type="InterPro" id="IPR001750">
    <property type="entry name" value="ND/Mrp_TM"/>
</dbReference>
<feature type="transmembrane region" description="Helical" evidence="7">
    <location>
        <begin position="219"/>
        <end position="237"/>
    </location>
</feature>
<keyword evidence="5 7" id="KW-0472">Membrane</keyword>
<evidence type="ECO:0000313" key="10">
    <source>
        <dbReference type="Proteomes" id="UP000248039"/>
    </source>
</evidence>
<dbReference type="OrthoDB" id="9768329at2"/>
<feature type="transmembrane region" description="Helical" evidence="7">
    <location>
        <begin position="121"/>
        <end position="140"/>
    </location>
</feature>